<dbReference type="OrthoDB" id="1434055at2"/>
<proteinExistence type="predicted"/>
<organism evidence="1 2">
    <name type="scientific">Algibacter lectus</name>
    <dbReference type="NCBI Taxonomy" id="221126"/>
    <lineage>
        <taxon>Bacteria</taxon>
        <taxon>Pseudomonadati</taxon>
        <taxon>Bacteroidota</taxon>
        <taxon>Flavobacteriia</taxon>
        <taxon>Flavobacteriales</taxon>
        <taxon>Flavobacteriaceae</taxon>
        <taxon>Algibacter</taxon>
    </lineage>
</organism>
<evidence type="ECO:0000313" key="1">
    <source>
        <dbReference type="EMBL" id="GAL64846.1"/>
    </source>
</evidence>
<comment type="caution">
    <text evidence="1">The sequence shown here is derived from an EMBL/GenBank/DDBJ whole genome shotgun (WGS) entry which is preliminary data.</text>
</comment>
<dbReference type="EMBL" id="BBNQ01000024">
    <property type="protein sequence ID" value="GAL64846.1"/>
    <property type="molecule type" value="Genomic_DNA"/>
</dbReference>
<sequence>MDYAQLYSYTYENTVLISKRFIVSIFKTAKNKNRAFDLILEKILQGFSKYTNEKFASSLEKYEKNACEIFADRFSLYSGNRLEVIQWVLEAEAKEAFSGEKYESYNNFIRDLAVRDSLRQVTIHLAGCSSYYRLIYEQDRYDYFYFQDLKDIKYESSLEYNEMMDKKDPNRIIERKTLSKVKDSSKSAKEDLGVSIPDHEDWSKIIQDFNDDERALIINVFYEELSKRRNHIEITLTQLTKLMKVAGEYSELSIFYEKSVSNTFYHKVNKGVDYYKGDRRLKLVESTIEKLQILNLSFISDALISKRTSLRLSKKNQF</sequence>
<dbReference type="AlphaFoldDB" id="A0A090VJD0"/>
<reference evidence="1 2" key="1">
    <citation type="journal article" date="2014" name="Genome Announc.">
        <title>Draft Genome Sequences of Marine Flavobacterium Algibacter lectus Strains SS8 and NR4.</title>
        <authorList>
            <person name="Takatani N."/>
            <person name="Nakanishi M."/>
            <person name="Meirelles P."/>
            <person name="Mino S."/>
            <person name="Suda W."/>
            <person name="Oshima K."/>
            <person name="Hattori M."/>
            <person name="Ohkuma M."/>
            <person name="Hosokawa M."/>
            <person name="Miyashita K."/>
            <person name="Thompson F.L."/>
            <person name="Niwa A."/>
            <person name="Sawabe T."/>
            <person name="Sawabe T."/>
        </authorList>
    </citation>
    <scope>NUCLEOTIDE SEQUENCE [LARGE SCALE GENOMIC DNA]</scope>
    <source>
        <strain evidence="1 2">JCM 19300</strain>
    </source>
</reference>
<gene>
    <name evidence="1" type="ORF">JCM19300_1994</name>
</gene>
<accession>A0A090VJD0</accession>
<name>A0A090VJD0_9FLAO</name>
<dbReference type="RefSeq" id="WP_042506673.1">
    <property type="nucleotide sequence ID" value="NZ_BBNQ01000024.1"/>
</dbReference>
<dbReference type="Proteomes" id="UP000029644">
    <property type="component" value="Unassembled WGS sequence"/>
</dbReference>
<protein>
    <submittedName>
        <fullName evidence="1">Uncharacterized protein</fullName>
    </submittedName>
</protein>
<evidence type="ECO:0000313" key="2">
    <source>
        <dbReference type="Proteomes" id="UP000029644"/>
    </source>
</evidence>